<feature type="binding site" evidence="3">
    <location>
        <position position="53"/>
    </location>
    <ligand>
        <name>Zn(2+)</name>
        <dbReference type="ChEBI" id="CHEBI:29105"/>
        <label>2</label>
    </ligand>
</feature>
<dbReference type="GO" id="GO:0046872">
    <property type="term" value="F:metal ion binding"/>
    <property type="evidence" value="ECO:0007669"/>
    <property type="project" value="UniProtKB-KW"/>
</dbReference>
<evidence type="ECO:0000256" key="2">
    <source>
        <dbReference type="PIRSR" id="PIRSR601952-1"/>
    </source>
</evidence>
<dbReference type="AlphaFoldDB" id="A0A7C3MPS5"/>
<dbReference type="CDD" id="cd16012">
    <property type="entry name" value="ALP"/>
    <property type="match status" value="1"/>
</dbReference>
<protein>
    <submittedName>
        <fullName evidence="5">Alkaline phosphatase</fullName>
    </submittedName>
</protein>
<reference evidence="5" key="1">
    <citation type="journal article" date="2020" name="mSystems">
        <title>Genome- and Community-Level Interaction Insights into Carbon Utilization and Element Cycling Functions of Hydrothermarchaeota in Hydrothermal Sediment.</title>
        <authorList>
            <person name="Zhou Z."/>
            <person name="Liu Y."/>
            <person name="Xu W."/>
            <person name="Pan J."/>
            <person name="Luo Z.H."/>
            <person name="Li M."/>
        </authorList>
    </citation>
    <scope>NUCLEOTIDE SEQUENCE [LARGE SCALE GENOMIC DNA]</scope>
    <source>
        <strain evidence="5">SpSt-81</strain>
    </source>
</reference>
<feature type="binding site" evidence="3">
    <location>
        <position position="53"/>
    </location>
    <ligand>
        <name>Mg(2+)</name>
        <dbReference type="ChEBI" id="CHEBI:18420"/>
    </ligand>
</feature>
<dbReference type="InterPro" id="IPR001952">
    <property type="entry name" value="Alkaline_phosphatase"/>
</dbReference>
<feature type="binding site" evidence="3">
    <location>
        <position position="291"/>
    </location>
    <ligand>
        <name>Zn(2+)</name>
        <dbReference type="ChEBI" id="CHEBI:29105"/>
        <label>2</label>
    </ligand>
</feature>
<sequence length="538" mass="60258">MSKMDRILSKILLFSFLLFTFLFFSSNVVDALSNSVTLYSGRPVKYVFWFIGDGMGMNHVYATEMFLERESKEPSIKNLDFTRFPNIGWMTTYAADSYITDSASAITAMATGKKTYDGVLNMDPSLKTKYKSIAEMARDMGYKVGVLTSVSIDHATPAGMYAHQPSRNNYYEIALELLDSNFNYFAGGGFLQPKGKDGKQKDIYEIAKEKGYKIVDNIENIRLIGKGDDKVIAINPILDNSKALPFAINRLRGANIGLSLADFTRKAIEVLDNPKGFFIMVEGGKIDWAAHANDAASVIYDVLDFNEAIKVALDFYKKHPFETVIIVTADHETGGMSIGFAGTKYEVFPELLSYQKISYDEFSKIVQDYRVKAGDQAKLEDLLPLIEKYYGLSILDESTKKALEEKAKSGDKEAKIKLQLSLNDYEIEEIRKAFSVSMMDSQKRPKDYRSYILYGGYDPLTVVVTRILNQKAGIGFTSYSHTGAPVPVYAIGAGSHIFRGYYDNTDLYKKLCSLIGIDPFKEYILSSESKELSVSISK</sequence>
<feature type="active site" description="Phosphoserine intermediate" evidence="2">
    <location>
        <position position="102"/>
    </location>
</feature>
<dbReference type="PANTHER" id="PTHR11596">
    <property type="entry name" value="ALKALINE PHOSPHATASE"/>
    <property type="match status" value="1"/>
</dbReference>
<dbReference type="SUPFAM" id="SSF53649">
    <property type="entry name" value="Alkaline phosphatase-like"/>
    <property type="match status" value="1"/>
</dbReference>
<evidence type="ECO:0000313" key="5">
    <source>
        <dbReference type="EMBL" id="HFX12726.1"/>
    </source>
</evidence>
<evidence type="ECO:0000256" key="1">
    <source>
        <dbReference type="ARBA" id="ARBA00022553"/>
    </source>
</evidence>
<feature type="binding site" evidence="3">
    <location>
        <position position="481"/>
    </location>
    <ligand>
        <name>Zn(2+)</name>
        <dbReference type="ChEBI" id="CHEBI:29105"/>
        <label>2</label>
    </ligand>
</feature>
<keyword evidence="3" id="KW-0862">Zinc</keyword>
<dbReference type="SMART" id="SM00098">
    <property type="entry name" value="alkPPc"/>
    <property type="match status" value="1"/>
</dbReference>
<organism evidence="5">
    <name type="scientific">Dictyoglomus thermophilum</name>
    <dbReference type="NCBI Taxonomy" id="14"/>
    <lineage>
        <taxon>Bacteria</taxon>
        <taxon>Pseudomonadati</taxon>
        <taxon>Dictyoglomota</taxon>
        <taxon>Dictyoglomia</taxon>
        <taxon>Dictyoglomales</taxon>
        <taxon>Dictyoglomaceae</taxon>
        <taxon>Dictyoglomus</taxon>
    </lineage>
</organism>
<evidence type="ECO:0000256" key="4">
    <source>
        <dbReference type="RuleBase" id="RU003946"/>
    </source>
</evidence>
<keyword evidence="3" id="KW-0479">Metal-binding</keyword>
<gene>
    <name evidence="5" type="ORF">ENW00_00980</name>
</gene>
<feature type="binding site" evidence="3">
    <location>
        <position position="154"/>
    </location>
    <ligand>
        <name>Mg(2+)</name>
        <dbReference type="ChEBI" id="CHEBI:18420"/>
    </ligand>
</feature>
<comment type="cofactor">
    <cofactor evidence="3">
        <name>Zn(2+)</name>
        <dbReference type="ChEBI" id="CHEBI:29105"/>
    </cofactor>
    <text evidence="3">Binds 2 Zn(2+) ions.</text>
</comment>
<proteinExistence type="inferred from homology"/>
<keyword evidence="3" id="KW-0460">Magnesium</keyword>
<dbReference type="PANTHER" id="PTHR11596:SF5">
    <property type="entry name" value="ALKALINE PHOSPHATASE"/>
    <property type="match status" value="1"/>
</dbReference>
<comment type="caution">
    <text evidence="5">The sequence shown here is derived from an EMBL/GenBank/DDBJ whole genome shotgun (WGS) entry which is preliminary data.</text>
</comment>
<dbReference type="InterPro" id="IPR017850">
    <property type="entry name" value="Alkaline_phosphatase_core_sf"/>
</dbReference>
<dbReference type="EMBL" id="DTIN01000008">
    <property type="protein sequence ID" value="HFX12726.1"/>
    <property type="molecule type" value="Genomic_DNA"/>
</dbReference>
<feature type="binding site" evidence="3">
    <location>
        <position position="330"/>
    </location>
    <ligand>
        <name>Zn(2+)</name>
        <dbReference type="ChEBI" id="CHEBI:29105"/>
        <label>2</label>
    </ligand>
</feature>
<feature type="binding site" evidence="3">
    <location>
        <position position="156"/>
    </location>
    <ligand>
        <name>Mg(2+)</name>
        <dbReference type="ChEBI" id="CHEBI:18420"/>
    </ligand>
</feature>
<evidence type="ECO:0000256" key="3">
    <source>
        <dbReference type="PIRSR" id="PIRSR601952-2"/>
    </source>
</evidence>
<comment type="similarity">
    <text evidence="4">Belongs to the alkaline phosphatase family.</text>
</comment>
<name>A0A7C3MPS5_DICTH</name>
<keyword evidence="1" id="KW-0597">Phosphoprotein</keyword>
<dbReference type="Pfam" id="PF00245">
    <property type="entry name" value="Alk_phosphatase"/>
    <property type="match status" value="1"/>
</dbReference>
<feature type="binding site" evidence="3">
    <location>
        <position position="282"/>
    </location>
    <ligand>
        <name>Mg(2+)</name>
        <dbReference type="ChEBI" id="CHEBI:18420"/>
    </ligand>
</feature>
<dbReference type="PRINTS" id="PR00113">
    <property type="entry name" value="ALKPHPHTASE"/>
</dbReference>
<comment type="cofactor">
    <cofactor evidence="3">
        <name>Mg(2+)</name>
        <dbReference type="ChEBI" id="CHEBI:18420"/>
    </cofactor>
    <text evidence="3">Binds 1 Mg(2+) ion.</text>
</comment>
<dbReference type="GO" id="GO:0004035">
    <property type="term" value="F:alkaline phosphatase activity"/>
    <property type="evidence" value="ECO:0007669"/>
    <property type="project" value="TreeGrafter"/>
</dbReference>
<feature type="binding site" evidence="3">
    <location>
        <position position="287"/>
    </location>
    <ligand>
        <name>Zn(2+)</name>
        <dbReference type="ChEBI" id="CHEBI:29105"/>
        <label>2</label>
    </ligand>
</feature>
<dbReference type="Gene3D" id="3.40.720.10">
    <property type="entry name" value="Alkaline Phosphatase, subunit A"/>
    <property type="match status" value="1"/>
</dbReference>
<dbReference type="Gene3D" id="1.10.60.40">
    <property type="match status" value="1"/>
</dbReference>
<feature type="binding site" evidence="3">
    <location>
        <position position="331"/>
    </location>
    <ligand>
        <name>Zn(2+)</name>
        <dbReference type="ChEBI" id="CHEBI:29105"/>
        <label>2</label>
    </ligand>
</feature>
<accession>A0A7C3MPS5</accession>